<evidence type="ECO:0000313" key="2">
    <source>
        <dbReference type="Proteomes" id="UP001480595"/>
    </source>
</evidence>
<dbReference type="Proteomes" id="UP001480595">
    <property type="component" value="Unassembled WGS sequence"/>
</dbReference>
<evidence type="ECO:0000313" key="1">
    <source>
        <dbReference type="EMBL" id="KAK8090838.1"/>
    </source>
</evidence>
<organism evidence="1 2">
    <name type="scientific">Apiospora phragmitis</name>
    <dbReference type="NCBI Taxonomy" id="2905665"/>
    <lineage>
        <taxon>Eukaryota</taxon>
        <taxon>Fungi</taxon>
        <taxon>Dikarya</taxon>
        <taxon>Ascomycota</taxon>
        <taxon>Pezizomycotina</taxon>
        <taxon>Sordariomycetes</taxon>
        <taxon>Xylariomycetidae</taxon>
        <taxon>Amphisphaeriales</taxon>
        <taxon>Apiosporaceae</taxon>
        <taxon>Apiospora</taxon>
    </lineage>
</organism>
<dbReference type="RefSeq" id="XP_066722384.1">
    <property type="nucleotide sequence ID" value="XM_066851752.1"/>
</dbReference>
<gene>
    <name evidence="1" type="ORF">PG994_000343</name>
</gene>
<proteinExistence type="predicted"/>
<comment type="caution">
    <text evidence="1">The sequence shown here is derived from an EMBL/GenBank/DDBJ whole genome shotgun (WGS) entry which is preliminary data.</text>
</comment>
<reference evidence="1 2" key="1">
    <citation type="submission" date="2023-01" db="EMBL/GenBank/DDBJ databases">
        <title>Analysis of 21 Apiospora genomes using comparative genomics revels a genus with tremendous synthesis potential of carbohydrate active enzymes and secondary metabolites.</title>
        <authorList>
            <person name="Sorensen T."/>
        </authorList>
    </citation>
    <scope>NUCLEOTIDE SEQUENCE [LARGE SCALE GENOMIC DNA]</scope>
    <source>
        <strain evidence="1 2">CBS 135458</strain>
    </source>
</reference>
<accession>A0ABR1X609</accession>
<keyword evidence="2" id="KW-1185">Reference proteome</keyword>
<protein>
    <submittedName>
        <fullName evidence="1">Uncharacterized protein</fullName>
    </submittedName>
</protein>
<sequence>MPSSRQGDLKGWDRMENLEVRNTQRVGLANGKACIANDVAQISNQAFENNPNAPPDVGATIPAADCGV</sequence>
<dbReference type="GeneID" id="92084815"/>
<dbReference type="EMBL" id="JAQQWL010000001">
    <property type="protein sequence ID" value="KAK8090838.1"/>
    <property type="molecule type" value="Genomic_DNA"/>
</dbReference>
<name>A0ABR1X609_9PEZI</name>